<evidence type="ECO:0000313" key="1">
    <source>
        <dbReference type="EMBL" id="CAJ0923576.1"/>
    </source>
</evidence>
<proteinExistence type="predicted"/>
<organism evidence="1 2">
    <name type="scientific">Ranitomeya imitator</name>
    <name type="common">mimic poison frog</name>
    <dbReference type="NCBI Taxonomy" id="111125"/>
    <lineage>
        <taxon>Eukaryota</taxon>
        <taxon>Metazoa</taxon>
        <taxon>Chordata</taxon>
        <taxon>Craniata</taxon>
        <taxon>Vertebrata</taxon>
        <taxon>Euteleostomi</taxon>
        <taxon>Amphibia</taxon>
        <taxon>Batrachia</taxon>
        <taxon>Anura</taxon>
        <taxon>Neobatrachia</taxon>
        <taxon>Hyloidea</taxon>
        <taxon>Dendrobatidae</taxon>
        <taxon>Dendrobatinae</taxon>
        <taxon>Ranitomeya</taxon>
    </lineage>
</organism>
<reference evidence="1" key="1">
    <citation type="submission" date="2023-07" db="EMBL/GenBank/DDBJ databases">
        <authorList>
            <person name="Stuckert A."/>
        </authorList>
    </citation>
    <scope>NUCLEOTIDE SEQUENCE</scope>
</reference>
<dbReference type="Proteomes" id="UP001176940">
    <property type="component" value="Unassembled WGS sequence"/>
</dbReference>
<protein>
    <submittedName>
        <fullName evidence="1">Uncharacterized protein</fullName>
    </submittedName>
</protein>
<evidence type="ECO:0000313" key="2">
    <source>
        <dbReference type="Proteomes" id="UP001176940"/>
    </source>
</evidence>
<gene>
    <name evidence="1" type="ORF">RIMI_LOCUS2039483</name>
</gene>
<name>A0ABN9KTM7_9NEOB</name>
<accession>A0ABN9KTM7</accession>
<dbReference type="EMBL" id="CAUEEQ010002769">
    <property type="protein sequence ID" value="CAJ0923576.1"/>
    <property type="molecule type" value="Genomic_DNA"/>
</dbReference>
<keyword evidence="2" id="KW-1185">Reference proteome</keyword>
<comment type="caution">
    <text evidence="1">The sequence shown here is derived from an EMBL/GenBank/DDBJ whole genome shotgun (WGS) entry which is preliminary data.</text>
</comment>
<sequence length="97" mass="11024">MGYITNITLDGGSKSYYKTNISNDTCSLLGFFKVATFCFDDRFAHSWHSLDELQEVVTGNAFHFTVHGNEVWESPSCKFFLVLLAGKTSFSPRRCPW</sequence>